<evidence type="ECO:0000256" key="7">
    <source>
        <dbReference type="ARBA" id="ARBA00022723"/>
    </source>
</evidence>
<evidence type="ECO:0000256" key="9">
    <source>
        <dbReference type="ARBA" id="ARBA00022771"/>
    </source>
</evidence>
<feature type="compositionally biased region" description="Low complexity" evidence="14">
    <location>
        <begin position="2403"/>
        <end position="2412"/>
    </location>
</feature>
<dbReference type="InterPro" id="IPR012983">
    <property type="entry name" value="PHR"/>
</dbReference>
<feature type="compositionally biased region" description="Low complexity" evidence="14">
    <location>
        <begin position="2190"/>
        <end position="2202"/>
    </location>
</feature>
<dbReference type="OMA" id="MICWTES"/>
<feature type="region of interest" description="Disordered" evidence="14">
    <location>
        <begin position="1837"/>
        <end position="1878"/>
    </location>
</feature>
<dbReference type="GeneID" id="14871737"/>
<feature type="region of interest" description="Disordered" evidence="14">
    <location>
        <begin position="2936"/>
        <end position="2957"/>
    </location>
</feature>
<dbReference type="Proteomes" id="UP000007797">
    <property type="component" value="Unassembled WGS sequence"/>
</dbReference>
<feature type="compositionally biased region" description="Basic and acidic residues" evidence="14">
    <location>
        <begin position="2635"/>
        <end position="2649"/>
    </location>
</feature>
<feature type="compositionally biased region" description="Basic and acidic residues" evidence="14">
    <location>
        <begin position="1837"/>
        <end position="1859"/>
    </location>
</feature>
<dbReference type="PANTHER" id="PTHR45943:SF1">
    <property type="entry name" value="E3 UBIQUITIN-PROTEIN LIGASE MYCBP2"/>
    <property type="match status" value="1"/>
</dbReference>
<keyword evidence="18" id="KW-1185">Reference proteome</keyword>
<dbReference type="KEGG" id="dfa:DFA_00176"/>
<comment type="subcellular location">
    <subcellularLocation>
        <location evidence="2">Cell projection</location>
        <location evidence="2">Axon</location>
    </subcellularLocation>
</comment>
<dbReference type="GO" id="GO:0005886">
    <property type="term" value="C:plasma membrane"/>
    <property type="evidence" value="ECO:0007669"/>
    <property type="project" value="TreeGrafter"/>
</dbReference>
<evidence type="ECO:0000256" key="6">
    <source>
        <dbReference type="ARBA" id="ARBA00022679"/>
    </source>
</evidence>
<feature type="compositionally biased region" description="Basic and acidic residues" evidence="14">
    <location>
        <begin position="2158"/>
        <end position="2184"/>
    </location>
</feature>
<keyword evidence="12" id="KW-0966">Cell projection</keyword>
<dbReference type="EMBL" id="GL883014">
    <property type="protein sequence ID" value="EGG19598.1"/>
    <property type="molecule type" value="Genomic_DNA"/>
</dbReference>
<protein>
    <recommendedName>
        <fullName evidence="5">RCR-type E3 ubiquitin transferase</fullName>
        <ecNumber evidence="5">2.3.2.33</ecNumber>
    </recommendedName>
</protein>
<comment type="pathway">
    <text evidence="3">Protein modification; protein ubiquitination.</text>
</comment>
<dbReference type="InterPro" id="IPR001841">
    <property type="entry name" value="Znf_RING"/>
</dbReference>
<feature type="compositionally biased region" description="Low complexity" evidence="14">
    <location>
        <begin position="164"/>
        <end position="181"/>
    </location>
</feature>
<evidence type="ECO:0000313" key="18">
    <source>
        <dbReference type="Proteomes" id="UP000007797"/>
    </source>
</evidence>
<evidence type="ECO:0000313" key="17">
    <source>
        <dbReference type="EMBL" id="EGG19598.1"/>
    </source>
</evidence>
<dbReference type="RefSeq" id="XP_004357892.1">
    <property type="nucleotide sequence ID" value="XM_004357835.1"/>
</dbReference>
<feature type="compositionally biased region" description="Basic and acidic residues" evidence="14">
    <location>
        <begin position="114"/>
        <end position="127"/>
    </location>
</feature>
<dbReference type="Gene3D" id="3.30.40.10">
    <property type="entry name" value="Zinc/RING finger domain, C3HC4 (zinc finger)"/>
    <property type="match status" value="1"/>
</dbReference>
<keyword evidence="8" id="KW-0677">Repeat</keyword>
<feature type="region of interest" description="Disordered" evidence="14">
    <location>
        <begin position="2622"/>
        <end position="2657"/>
    </location>
</feature>
<accession>F4PXT8</accession>
<feature type="region of interest" description="Disordered" evidence="14">
    <location>
        <begin position="159"/>
        <end position="227"/>
    </location>
</feature>
<feature type="domain" description="DOC" evidence="16">
    <location>
        <begin position="2667"/>
        <end position="2845"/>
    </location>
</feature>
<feature type="region of interest" description="Disordered" evidence="14">
    <location>
        <begin position="1993"/>
        <end position="2076"/>
    </location>
</feature>
<feature type="compositionally biased region" description="Low complexity" evidence="14">
    <location>
        <begin position="2115"/>
        <end position="2125"/>
    </location>
</feature>
<keyword evidence="6" id="KW-0808">Transferase</keyword>
<dbReference type="GO" id="GO:0005634">
    <property type="term" value="C:nucleus"/>
    <property type="evidence" value="ECO:0007669"/>
    <property type="project" value="TreeGrafter"/>
</dbReference>
<evidence type="ECO:0000256" key="2">
    <source>
        <dbReference type="ARBA" id="ARBA00004489"/>
    </source>
</evidence>
<dbReference type="PANTHER" id="PTHR45943">
    <property type="entry name" value="E3 UBIQUITIN-PROTEIN LIGASE MYCBP2"/>
    <property type="match status" value="1"/>
</dbReference>
<evidence type="ECO:0000259" key="16">
    <source>
        <dbReference type="PROSITE" id="PS51284"/>
    </source>
</evidence>
<feature type="compositionally biased region" description="Acidic residues" evidence="14">
    <location>
        <begin position="2203"/>
        <end position="2229"/>
    </location>
</feature>
<dbReference type="Gene3D" id="2.60.120.820">
    <property type="entry name" value="PHR domain"/>
    <property type="match status" value="1"/>
</dbReference>
<dbReference type="Gene3D" id="2.130.10.30">
    <property type="entry name" value="Regulator of chromosome condensation 1/beta-lactamase-inhibitor protein II"/>
    <property type="match status" value="1"/>
</dbReference>
<feature type="domain" description="RING-type" evidence="15">
    <location>
        <begin position="3355"/>
        <end position="3406"/>
    </location>
</feature>
<feature type="compositionally biased region" description="Basic and acidic residues" evidence="14">
    <location>
        <begin position="193"/>
        <end position="203"/>
    </location>
</feature>
<sequence>MDSSFLAKLYSGGGGQHLIGGQENVVEGVSLDSLLKYFSHVVSKSDLYNPTKFEQQQQPEQPEQQPAAGARQQDDDDDDEEKDDDEEDEDKEEEEEDEDEEKKEDGGDDDDEDKEKQGGKKIKDSSNNKKSGGKRVSNSILQMKLLVWKHLKETLEYASKDHSSSTSSSLLQSDTTTPSDQSSDEEEEGGEENTDKKDTKNATETDSSSSKKNTTTKSSSNETSSTDTSTKSIEMFLTCIIELITSKMQELKIKGYEMMQEYLQTLRIGSLGQVSQQIMTKIFDLLIHVIENGQSDQERIIASTTLISLVVARNCQSLTLRMIQFILSSKYQSLLPLNLKNNNNQMIPFEKADYKINYCYEYQNIQQLNNLALTITKVYSMTTDGISIFIHCNIGLLKISLHSSTRKYMINVHKKSFHTTPSLCHDGGDHLANGHISGSGSSGGGGVTMNGSSSSSSKNEDIEIVTKSWMFIIRDRLYFKSLDMDQGIVCTMTLDTLEESYQSIEDEPEHQQLGQHPYTLFFDQFSERIGVLEFIVNKKVASDLPKTTIRYIKVYDDHSLHSDTSSGTKEFELFKTKTQVQQFNTVVLDQESDDTVLKSLEPFKISKIFSSTRGGLFFQTKELNVYFLGSNGIFQTKSSQPLMLYSGDGWKQIKKMIWKEPEVLFLEEQSKELYSLVAPKKRDASQLKQFYSKHKVTDAIYYNYGVIIYSAADQQLLALDKEKPAVSPTKIHSVPSVPFMAANDTDFYYVDGGSKKLHSMTLDGKWGVQDVAGVDGDVLHLHAAYQSVVIVTTTGIYVKGNNSFGQLGLASYKDQPNAFTKIDNLPVHLDLQTILKVDSGLTFTLIATTKNQIFYSGNIKDHKQTNIFLQMVDFSQEHQQQQKVESFAKLIDISCTEYGFTVLREIYDTQGIQDCSNQFYNFNVYIQNQQLFGILLPFFNNNNNNNNNSKNNNNNNNDNLGNIEKNLKFKLYNNQLQLLDEIKIDKKDQIQIFDYPYHLSPYASFTFDNTSKNISILENVEQPSRSKESSSSTVSTVSTISNVDSKLSFYNSKQLVDPLVLVNSLLSNIYNNQILSKQSPQPIKIPNESKFLSSLSTFTFMVPRKISNYPMSSTISFIRVNHPILLKTLVIPKFKEIYLSYRIESSDGKQLVTSPKKLYKTSIIDLVSPFEMRPGVLYKIYFINQDGNMCIQGINYQKYSVAGVKIDMRPPTVYRDSPQILCGVKFSVLPSNSLTISATSDALLSGDKKKLDISDLKHLFESIECMWRQYVGTLQSRYTFEQKVAEDDSMLLELLEQPLPRAMSLLADNIATIATKDQGMFDDFINFLHQIYCNAVLFKHGHHANANLFRLVMTQVNRLFTSSFGLVYGCDQERVSCIVLLDQLLQVASKEVVRAEIPGIKYLLTSAISSLSSNSKDELKALSLMVSEEDAFITEATNPVLVNFYGNIQNLIYKEKNSKRVGKQKDDGNNNNGEEMIFINLLLSIASRINLKEQEEHDDDEDDDEGDQEDIISVKLLNYKLAANLLLETIWSSSLTLKKIGTTYDPPPVFDVARFTSTSSSWIYEDLVDSITFAVDRTIYVTGVGLYGDKGSYSAQVAHLYGKAAARFRDSPPPNVIYTQWHNQTSRYIHKIEFHKAVPLHPGEFLTTQQLSNQHLSNASLAVIGSPLGTAQLSTPNHVQCVKMESSHPYEECLKQTNVVEFPKTVKWMVIQFDQRSLTASESDRLIVWTKDDFSASVECSETPVGFSKKAFPKLSLLVPGNRLIFDFQTASVPNNNGAAVNVVQRYGYACNVYGYDSLSEDVTIPLARLERQLSFYIAQLASEPLVSDELVVHPKSNKDKLKEKQKQKDAAAARDKAAKGKKKKNANDSDDEDKDKDLELELEKQKQREKEKEERAKRLDFDEFVVVKGGANPATDPTGAASEKSKQFFQKVWDQVSSKVYSTSVTKGPQSPQFVDPQHSEFIQDFVSSKADTVGYEVDQFFQTIGYALSESPKAVADRLNNNNNKKKKEKDQDEKAQKDGDGNKDDQDDQKQDNDNDQEDSKLKDQEKEKEDKIKEKMKSFPINNEELSVLDKKTRLKQLKILIDRKKQQQRLWENKKKLFANNQQAGDSSDDSSSSDSSSDSSDQEEEELKADEESDDEFFNLNEDEEEEEDEAEKEKEKEKEKEQVKINDEESEKDKDIKDDNDDITSTTSTTTTLITDDQDKEQEIKDEEELNNQDNDEKESDDEKIVSAATSVAVKEFKKEKEKEKEIKEEEEESSIEIISTYNLMEGWDEASKGLFVEMLRLTGTTGDFVREVTSIKNHKKTFEESKETEGFEPFVSLWRLIQKKLNKLASTTPSVDDIPYDGMQSLFGEECLYEDTSSASKKLPFEKFKFLMDFFNTLEPVAEQQKPSLPTETDSSPSSSSSSSSRMIQYSFEELMNSSNINPLTFNLSHPSNQQQPSHSMSSTKIKLDITKPLLYLIEDKMEKIEFGKIIEEHNSKIRSKVDAIQTWVKLVEMVQSPSAFENVIWMLATVLHSKQAPKETLPQDWQGRVANNLLLASDIHPLCKKEFVHHFHALLETLSKRINNNTPYYSNDNIILNSLQCFSMYLLPEDIDFVQKSEIFPFISKLLSEVRSSGLSTPPTPIIKSKGKEKADTTDHHHDASSSTPESLPAISLMHSSTTMTVGTFGQSVVPSNIQNSSFNNVASKCKVVLSKSPEMMPSLFDNSTLTFWEASPKSTITITLDKPQPVQEIALFIDNVADKDYVVSGIKVTASCCTAESGGVTQEVVKSRDLQFNYNGWVSIALNDNVTVTSFIISFESSNNVRVYQIKVLVPEKTTTMNLVPSSKFEAALSLLKLLTFQIFGITVQQQQQQEKDKLEKLDKQGGVDQPLQQQQQQEQHNIKNHVHNLISGTSGISNIQKQIFSLISTEVQKEINHLDSFGWSDSQKKELVNEQDGEKNNQDQEERKAADGGEQNYLFELLTTLSSLLESEEGKSFLPSKSSIYSLLPLIHHGQERVQHICINICRRMLINIKPSLFDNFVKENQSAFIRSLGSFVEYLLLVISKGISLQVKGLKERENKEKDKELVTFDQLLPKVLEGTVTNEVSKELIEMLKELSAKSQPWKESIDEAIRHFIIDMKKQTLLPASQYLTKNSFWASLASLLVVSGNNEMIQSINSSDSANDDKSSIKLCQNHDDTVTEATVHCQSCEPVSNLCNECDRVIHLSKSKRDHGRATLANDSITIQVHESCIRLKLATSLFVIDVEKQKAIVQTTINTRESQEVCRFCKQKLDLENLLPSFGIANVCSSAECKSKAQKSCTAIHPCGHHCCGVRDELVCLPCLHGCKNNTPAEEGVPTKRLGQDCDDYCMICWTESLSEAPSIQLDCGHVLHHECTQLLLEKRWTGSRITFGFSKCPICKVPIHHPSLESITSVLDNIYGEIIKKGKLRLDFLGIKSDPVFQSGGKYENKEEDYIVEQFSYYLCFKCKKPYFGGMNQCAAGLVVPDKINEQDLICGSCSSNDSVTICPKHGKDYLEYKCRYCCSPSVWFCFGTTRFCSLCHDKHAELTSRSKHPKCPVAPGGIEMPGDICPLGIDHPPTGEEFSLGCGLCKYNSQNF</sequence>
<feature type="region of interest" description="Disordered" evidence="14">
    <location>
        <begin position="2097"/>
        <end position="2231"/>
    </location>
</feature>
<keyword evidence="11" id="KW-0862">Zinc</keyword>
<evidence type="ECO:0000256" key="11">
    <source>
        <dbReference type="ARBA" id="ARBA00022833"/>
    </source>
</evidence>
<gene>
    <name evidence="17" type="ORF">DFA_00176</name>
</gene>
<feature type="compositionally biased region" description="Acidic residues" evidence="14">
    <location>
        <begin position="2126"/>
        <end position="2157"/>
    </location>
</feature>
<feature type="region of interest" description="Disordered" evidence="14">
    <location>
        <begin position="48"/>
        <end position="136"/>
    </location>
</feature>
<dbReference type="SUPFAM" id="SSF57850">
    <property type="entry name" value="RING/U-box"/>
    <property type="match status" value="1"/>
</dbReference>
<feature type="compositionally biased region" description="Basic and acidic residues" evidence="14">
    <location>
        <begin position="2011"/>
        <end position="2061"/>
    </location>
</feature>
<dbReference type="CDD" id="cd16463">
    <property type="entry name" value="RING-H2_PHR"/>
    <property type="match status" value="1"/>
</dbReference>
<name>F4PXT8_CACFS</name>
<reference evidence="18" key="1">
    <citation type="journal article" date="2011" name="Genome Res.">
        <title>Phylogeny-wide analysis of social amoeba genomes highlights ancient origins for complex intercellular communication.</title>
        <authorList>
            <person name="Heidel A.J."/>
            <person name="Lawal H.M."/>
            <person name="Felder M."/>
            <person name="Schilde C."/>
            <person name="Helps N.R."/>
            <person name="Tunggal B."/>
            <person name="Rivero F."/>
            <person name="John U."/>
            <person name="Schleicher M."/>
            <person name="Eichinger L."/>
            <person name="Platzer M."/>
            <person name="Noegel A.A."/>
            <person name="Schaap P."/>
            <person name="Gloeckner G."/>
        </authorList>
    </citation>
    <scope>NUCLEOTIDE SEQUENCE [LARGE SCALE GENOMIC DNA]</scope>
    <source>
        <strain evidence="18">SH3</strain>
    </source>
</reference>
<feature type="compositionally biased region" description="Low complexity" evidence="14">
    <location>
        <begin position="204"/>
        <end position="227"/>
    </location>
</feature>
<dbReference type="FunFam" id="3.30.40.10:FF:000078">
    <property type="entry name" value="E3 ubiquitin-protein ligase MYCBP2 isoform X1"/>
    <property type="match status" value="1"/>
</dbReference>
<feature type="region of interest" description="Disordered" evidence="14">
    <location>
        <begin position="2391"/>
        <end position="2412"/>
    </location>
</feature>
<evidence type="ECO:0000256" key="14">
    <source>
        <dbReference type="SAM" id="MobiDB-lite"/>
    </source>
</evidence>
<feature type="region of interest" description="Disordered" evidence="14">
    <location>
        <begin position="435"/>
        <end position="458"/>
    </location>
</feature>
<dbReference type="InterPro" id="IPR009091">
    <property type="entry name" value="RCC1/BLIP-II"/>
</dbReference>
<organism evidence="17 18">
    <name type="scientific">Cavenderia fasciculata</name>
    <name type="common">Slime mold</name>
    <name type="synonym">Dictyostelium fasciculatum</name>
    <dbReference type="NCBI Taxonomy" id="261658"/>
    <lineage>
        <taxon>Eukaryota</taxon>
        <taxon>Amoebozoa</taxon>
        <taxon>Evosea</taxon>
        <taxon>Eumycetozoa</taxon>
        <taxon>Dictyostelia</taxon>
        <taxon>Acytosteliales</taxon>
        <taxon>Cavenderiaceae</taxon>
        <taxon>Cavenderia</taxon>
    </lineage>
</organism>
<feature type="region of interest" description="Disordered" evidence="14">
    <location>
        <begin position="1"/>
        <end position="20"/>
    </location>
</feature>
<dbReference type="SUPFAM" id="SSF50985">
    <property type="entry name" value="RCC1/BLIP-II"/>
    <property type="match status" value="1"/>
</dbReference>
<dbReference type="SMART" id="SM00184">
    <property type="entry name" value="RING"/>
    <property type="match status" value="1"/>
</dbReference>
<evidence type="ECO:0000256" key="8">
    <source>
        <dbReference type="ARBA" id="ARBA00022737"/>
    </source>
</evidence>
<dbReference type="InterPro" id="IPR004939">
    <property type="entry name" value="APC_su10/DOC_dom"/>
</dbReference>
<dbReference type="EC" id="2.3.2.33" evidence="5"/>
<evidence type="ECO:0000256" key="12">
    <source>
        <dbReference type="ARBA" id="ARBA00023273"/>
    </source>
</evidence>
<evidence type="ECO:0000256" key="10">
    <source>
        <dbReference type="ARBA" id="ARBA00022786"/>
    </source>
</evidence>
<comment type="similarity">
    <text evidence="4">Belongs to the RING-Cys relay (RCR) family.</text>
</comment>
<dbReference type="PROSITE" id="PS50089">
    <property type="entry name" value="ZF_RING_2"/>
    <property type="match status" value="1"/>
</dbReference>
<keyword evidence="9 13" id="KW-0863">Zinc-finger</keyword>
<feature type="compositionally biased region" description="Acidic residues" evidence="14">
    <location>
        <begin position="74"/>
        <end position="113"/>
    </location>
</feature>
<proteinExistence type="inferred from homology"/>
<dbReference type="InterPro" id="IPR013083">
    <property type="entry name" value="Znf_RING/FYVE/PHD"/>
</dbReference>
<dbReference type="SMART" id="SM01337">
    <property type="entry name" value="APC10"/>
    <property type="match status" value="1"/>
</dbReference>
<feature type="compositionally biased region" description="Low complexity" evidence="14">
    <location>
        <begin position="54"/>
        <end position="71"/>
    </location>
</feature>
<dbReference type="Pfam" id="PF08005">
    <property type="entry name" value="PHR"/>
    <property type="match status" value="1"/>
</dbReference>
<comment type="catalytic activity">
    <reaction evidence="1">
        <text>[E2 ubiquitin-conjugating enzyme]-S-ubiquitinyl-L-cysteine + [acceptor protein]-L-threonine = [E2 ubiquitin-conjugating enzyme]-L-cysteine + [acceptor protein]-3-O-ubiquitinyl-L-threonine.</text>
        <dbReference type="EC" id="2.3.2.33"/>
    </reaction>
</comment>
<keyword evidence="10" id="KW-0833">Ubl conjugation pathway</keyword>
<evidence type="ECO:0000259" key="15">
    <source>
        <dbReference type="PROSITE" id="PS50089"/>
    </source>
</evidence>
<feature type="compositionally biased region" description="Polar residues" evidence="14">
    <location>
        <begin position="2393"/>
        <end position="2402"/>
    </location>
</feature>
<dbReference type="Pfam" id="PF03256">
    <property type="entry name" value="ANAPC10"/>
    <property type="match status" value="1"/>
</dbReference>
<keyword evidence="7" id="KW-0479">Metal-binding</keyword>
<evidence type="ECO:0000256" key="4">
    <source>
        <dbReference type="ARBA" id="ARBA00005415"/>
    </source>
</evidence>
<dbReference type="GO" id="GO:0061630">
    <property type="term" value="F:ubiquitin protein ligase activity"/>
    <property type="evidence" value="ECO:0007669"/>
    <property type="project" value="UniProtKB-EC"/>
</dbReference>
<feature type="compositionally biased region" description="Acidic residues" evidence="14">
    <location>
        <begin position="182"/>
        <end position="192"/>
    </location>
</feature>
<evidence type="ECO:0000256" key="13">
    <source>
        <dbReference type="PROSITE-ProRule" id="PRU00175"/>
    </source>
</evidence>
<dbReference type="PROSITE" id="PS51284">
    <property type="entry name" value="DOC"/>
    <property type="match status" value="1"/>
</dbReference>
<dbReference type="InterPro" id="IPR008979">
    <property type="entry name" value="Galactose-bd-like_sf"/>
</dbReference>
<dbReference type="STRING" id="1054147.F4PXT8"/>
<dbReference type="Gene3D" id="2.60.120.260">
    <property type="entry name" value="Galactose-binding domain-like"/>
    <property type="match status" value="1"/>
</dbReference>
<evidence type="ECO:0000256" key="5">
    <source>
        <dbReference type="ARBA" id="ARBA00012249"/>
    </source>
</evidence>
<dbReference type="CDD" id="cd19799">
    <property type="entry name" value="Bbox2_MYCBP2"/>
    <property type="match status" value="1"/>
</dbReference>
<dbReference type="SUPFAM" id="SSF49785">
    <property type="entry name" value="Galactose-binding domain-like"/>
    <property type="match status" value="1"/>
</dbReference>
<dbReference type="OrthoDB" id="6050183at2759"/>
<evidence type="ECO:0000256" key="1">
    <source>
        <dbReference type="ARBA" id="ARBA00000333"/>
    </source>
</evidence>
<evidence type="ECO:0000256" key="3">
    <source>
        <dbReference type="ARBA" id="ARBA00004906"/>
    </source>
</evidence>
<dbReference type="GO" id="GO:0008270">
    <property type="term" value="F:zinc ion binding"/>
    <property type="evidence" value="ECO:0007669"/>
    <property type="project" value="UniProtKB-KW"/>
</dbReference>
<dbReference type="InterPro" id="IPR038648">
    <property type="entry name" value="PHR_sf"/>
</dbReference>